<gene>
    <name evidence="1" type="ORF">SUTH_03483</name>
</gene>
<proteinExistence type="predicted"/>
<name>W0SN60_9PROT</name>
<dbReference type="EMBL" id="AP012547">
    <property type="protein sequence ID" value="BAO31253.1"/>
    <property type="molecule type" value="Genomic_DNA"/>
</dbReference>
<dbReference type="STRING" id="1223802.SUTH_03483"/>
<dbReference type="RefSeq" id="WP_041101048.1">
    <property type="nucleotide sequence ID" value="NZ_AP012547.1"/>
</dbReference>
<protein>
    <submittedName>
        <fullName evidence="1">CopG-like domain-containing protein DNA-binding</fullName>
    </submittedName>
</protein>
<reference evidence="1 2" key="1">
    <citation type="journal article" date="2014" name="Syst. Appl. Microbiol.">
        <title>Complete genomes of freshwater sulfur oxidizers Sulfuricella denitrificans skB26 and Sulfuritalea hydrogenivorans sk43H: genetic insights into the sulfur oxidation pathway of betaproteobacteria.</title>
        <authorList>
            <person name="Watanabe T."/>
            <person name="Kojima H."/>
            <person name="Fukui M."/>
        </authorList>
    </citation>
    <scope>NUCLEOTIDE SEQUENCE [LARGE SCALE GENOMIC DNA]</scope>
    <source>
        <strain evidence="1">DSM22779</strain>
    </source>
</reference>
<evidence type="ECO:0000313" key="1">
    <source>
        <dbReference type="EMBL" id="BAO31253.1"/>
    </source>
</evidence>
<evidence type="ECO:0000313" key="2">
    <source>
        <dbReference type="Proteomes" id="UP000031637"/>
    </source>
</evidence>
<dbReference type="AlphaFoldDB" id="W0SN60"/>
<sequence>MTTTVRLPLRVEQALATYCVETKRTKSEVIVELLEQRFTGTDTERTPYELAREAGFIGCLSGKGAGVAQAGGTKERVTAAIRKKHAR</sequence>
<dbReference type="Proteomes" id="UP000031637">
    <property type="component" value="Chromosome"/>
</dbReference>
<dbReference type="KEGG" id="shd:SUTH_03483"/>
<organism evidence="1 2">
    <name type="scientific">Sulfuritalea hydrogenivorans sk43H</name>
    <dbReference type="NCBI Taxonomy" id="1223802"/>
    <lineage>
        <taxon>Bacteria</taxon>
        <taxon>Pseudomonadati</taxon>
        <taxon>Pseudomonadota</taxon>
        <taxon>Betaproteobacteria</taxon>
        <taxon>Nitrosomonadales</taxon>
        <taxon>Sterolibacteriaceae</taxon>
        <taxon>Sulfuritalea</taxon>
    </lineage>
</organism>
<accession>W0SN60</accession>
<dbReference type="GO" id="GO:0003677">
    <property type="term" value="F:DNA binding"/>
    <property type="evidence" value="ECO:0007669"/>
    <property type="project" value="UniProtKB-KW"/>
</dbReference>
<keyword evidence="1" id="KW-0238">DNA-binding</keyword>
<dbReference type="HOGENOM" id="CLU_2482141_0_0_4"/>
<keyword evidence="2" id="KW-1185">Reference proteome</keyword>